<evidence type="ECO:0000313" key="1">
    <source>
        <dbReference type="EMBL" id="KAJ3538189.1"/>
    </source>
</evidence>
<evidence type="ECO:0000313" key="2">
    <source>
        <dbReference type="Proteomes" id="UP001148629"/>
    </source>
</evidence>
<gene>
    <name evidence="1" type="ORF">NM208_g6011</name>
</gene>
<dbReference type="EMBL" id="JANRMS010000536">
    <property type="protein sequence ID" value="KAJ3538189.1"/>
    <property type="molecule type" value="Genomic_DNA"/>
</dbReference>
<reference evidence="1" key="1">
    <citation type="submission" date="2022-08" db="EMBL/GenBank/DDBJ databases">
        <title>Genome Sequence of Fusarium decemcellulare.</title>
        <authorList>
            <person name="Buettner E."/>
        </authorList>
    </citation>
    <scope>NUCLEOTIDE SEQUENCE</scope>
    <source>
        <strain evidence="1">Babe19</strain>
    </source>
</reference>
<proteinExistence type="predicted"/>
<dbReference type="Proteomes" id="UP001148629">
    <property type="component" value="Unassembled WGS sequence"/>
</dbReference>
<organism evidence="1 2">
    <name type="scientific">Fusarium decemcellulare</name>
    <dbReference type="NCBI Taxonomy" id="57161"/>
    <lineage>
        <taxon>Eukaryota</taxon>
        <taxon>Fungi</taxon>
        <taxon>Dikarya</taxon>
        <taxon>Ascomycota</taxon>
        <taxon>Pezizomycotina</taxon>
        <taxon>Sordariomycetes</taxon>
        <taxon>Hypocreomycetidae</taxon>
        <taxon>Hypocreales</taxon>
        <taxon>Nectriaceae</taxon>
        <taxon>Fusarium</taxon>
        <taxon>Fusarium decemcellulare species complex</taxon>
    </lineage>
</organism>
<accession>A0ACC1SEP0</accession>
<protein>
    <submittedName>
        <fullName evidence="1">Uncharacterized protein</fullName>
    </submittedName>
</protein>
<sequence length="809" mass="88249">MSFDRLIRFVDKNGVERRGNVESDLPASELLGKTVRLVSDFASGFKVLDDKAEVAKFTPPKKPVLFATPPDRLAGPLDDIKIHPDAQELLDYEGELSVVISKDGFDISEEDALDHVLAYTISNDISARNLHAVEMSGYQMGYAKSFDQFGPTGPYLVSPKLVPDPQNLALKTTVNGEVRQSTNTSQMIWTVRQLIAFASRGRTLRRGTLIMTGTPEGVGWHTGGCLKNGDVARLGFTHANNGAREFGRETRGERPLLRLVHLSGLMPSPCVRPRFNKESAETQSMGSQPIRPSESLPLSPAILAATKMAPSLPGSILLRGGTLLFHDDKDLVKPLRDTDILVQANRIAKVGKGIVAPAGAELVDCRGKIISPGFIDTHHHLWQTQLKGCHAEQSLLDYLVTGFWQSYAYKPRDMFWGQLGGALEAIDAGTTFVLDHAHGNQTNEHATQALSATIASGVRSIFAYSHAPYFTKWDSKTCELSRDIMPDSSMAHIFELAKGQPYGNGRVHIGFGFDYWFLPREAVVGIFSGLRSAGIKLFTSHYAKNPALGNNPLINTLQSYNLIKSPSDILLSHATGLDEQEKKKLAETQVPVSTTPDTESQMGFGWPLAFTPGINVTLGVDCHTSSTSSILSLARSASHMARQRDAVAETDGGHGAPRRMHLHPAGTTQEAFNAATINGARAVLLGDRIGSIREGKLADLVIFDAAGSLSMSCVSESDPLAAVVRHSDVRDVEGVMIDGVWRKKDGKICPVAIDETGETLEWPSIRVKLLESQREIQERQRNLNLDKAKEALVAMFRIDKSKLIDKPGK</sequence>
<comment type="caution">
    <text evidence="1">The sequence shown here is derived from an EMBL/GenBank/DDBJ whole genome shotgun (WGS) entry which is preliminary data.</text>
</comment>
<name>A0ACC1SEP0_9HYPO</name>
<keyword evidence="2" id="KW-1185">Reference proteome</keyword>